<evidence type="ECO:0000313" key="1">
    <source>
        <dbReference type="EMBL" id="MFI0796316.1"/>
    </source>
</evidence>
<protein>
    <recommendedName>
        <fullName evidence="3">Shikimate dehydrogenase</fullName>
    </recommendedName>
</protein>
<dbReference type="RefSeq" id="WP_396684332.1">
    <property type="nucleotide sequence ID" value="NZ_JBIRPU010000026.1"/>
</dbReference>
<dbReference type="EMBL" id="JBIRPU010000026">
    <property type="protein sequence ID" value="MFI0796316.1"/>
    <property type="molecule type" value="Genomic_DNA"/>
</dbReference>
<comment type="caution">
    <text evidence="1">The sequence shown here is derived from an EMBL/GenBank/DDBJ whole genome shotgun (WGS) entry which is preliminary data.</text>
</comment>
<gene>
    <name evidence="1" type="ORF">ACH4OY_27065</name>
</gene>
<sequence>MTPEDLRPATRPTMYFIGVSTASSAIHRVFAAWRPLLGLDRVDLVGIDVPVGAEPAVYRRVVEHLRDDELSRGALVTTHKLDLYASSHDLLRQVNDAAARLRETSALVARDGWIDGLALDTVTSQMALRSIVADMAGREVLVMGAGGAALALCDHFAHRAGDDAPGRVVVTDVTDGRLAAITADVATGDPAISWRTQRLDRGEVHDELLTGLAPGALVVNATGMGKDRPGSPLSDDATFPHGGYAWEFNYRGELGFLRQARARAEADALTVADGWRYFVHGWTRAIDAVFDLGIPTSGPDFERLYDAAQEVR</sequence>
<organism evidence="1 2">
    <name type="scientific">Micromonospora rubida</name>
    <dbReference type="NCBI Taxonomy" id="2697657"/>
    <lineage>
        <taxon>Bacteria</taxon>
        <taxon>Bacillati</taxon>
        <taxon>Actinomycetota</taxon>
        <taxon>Actinomycetes</taxon>
        <taxon>Micromonosporales</taxon>
        <taxon>Micromonosporaceae</taxon>
        <taxon>Micromonospora</taxon>
    </lineage>
</organism>
<reference evidence="1 2" key="1">
    <citation type="submission" date="2024-10" db="EMBL/GenBank/DDBJ databases">
        <title>The Natural Products Discovery Center: Release of the First 8490 Sequenced Strains for Exploring Actinobacteria Biosynthetic Diversity.</title>
        <authorList>
            <person name="Kalkreuter E."/>
            <person name="Kautsar S.A."/>
            <person name="Yang D."/>
            <person name="Bader C.D."/>
            <person name="Teijaro C.N."/>
            <person name="Fluegel L."/>
            <person name="Davis C.M."/>
            <person name="Simpson J.R."/>
            <person name="Lauterbach L."/>
            <person name="Steele A.D."/>
            <person name="Gui C."/>
            <person name="Meng S."/>
            <person name="Li G."/>
            <person name="Viehrig K."/>
            <person name="Ye F."/>
            <person name="Su P."/>
            <person name="Kiefer A.F."/>
            <person name="Nichols A."/>
            <person name="Cepeda A.J."/>
            <person name="Yan W."/>
            <person name="Fan B."/>
            <person name="Jiang Y."/>
            <person name="Adhikari A."/>
            <person name="Zheng C.-J."/>
            <person name="Schuster L."/>
            <person name="Cowan T.M."/>
            <person name="Smanski M.J."/>
            <person name="Chevrette M.G."/>
            <person name="De Carvalho L.P.S."/>
            <person name="Shen B."/>
        </authorList>
    </citation>
    <scope>NUCLEOTIDE SEQUENCE [LARGE SCALE GENOMIC DNA]</scope>
    <source>
        <strain evidence="1 2">NPDC021253</strain>
    </source>
</reference>
<evidence type="ECO:0008006" key="3">
    <source>
        <dbReference type="Google" id="ProtNLM"/>
    </source>
</evidence>
<dbReference type="InterPro" id="IPR036291">
    <property type="entry name" value="NAD(P)-bd_dom_sf"/>
</dbReference>
<dbReference type="Proteomes" id="UP001611075">
    <property type="component" value="Unassembled WGS sequence"/>
</dbReference>
<dbReference type="Gene3D" id="3.40.50.720">
    <property type="entry name" value="NAD(P)-binding Rossmann-like Domain"/>
    <property type="match status" value="1"/>
</dbReference>
<name>A0ABW7STS5_9ACTN</name>
<proteinExistence type="predicted"/>
<evidence type="ECO:0000313" key="2">
    <source>
        <dbReference type="Proteomes" id="UP001611075"/>
    </source>
</evidence>
<keyword evidence="2" id="KW-1185">Reference proteome</keyword>
<dbReference type="SUPFAM" id="SSF51735">
    <property type="entry name" value="NAD(P)-binding Rossmann-fold domains"/>
    <property type="match status" value="1"/>
</dbReference>
<accession>A0ABW7STS5</accession>